<organism evidence="1 2">
    <name type="scientific">Bradyrhizobium ottawaense</name>
    <dbReference type="NCBI Taxonomy" id="931866"/>
    <lineage>
        <taxon>Bacteria</taxon>
        <taxon>Pseudomonadati</taxon>
        <taxon>Pseudomonadota</taxon>
        <taxon>Alphaproteobacteria</taxon>
        <taxon>Hyphomicrobiales</taxon>
        <taxon>Nitrobacteraceae</taxon>
        <taxon>Bradyrhizobium</taxon>
    </lineage>
</organism>
<proteinExistence type="predicted"/>
<accession>A0ABY0QHG7</accession>
<name>A0ABY0QHG7_9BRAD</name>
<reference evidence="1 2" key="1">
    <citation type="submission" date="2016-10" db="EMBL/GenBank/DDBJ databases">
        <authorList>
            <person name="Varghese N."/>
            <person name="Submissions S."/>
        </authorList>
    </citation>
    <scope>NUCLEOTIDE SEQUENCE [LARGE SCALE GENOMIC DNA]</scope>
    <source>
        <strain evidence="1 2">GAS524</strain>
    </source>
</reference>
<dbReference type="RefSeq" id="WP_157793797.1">
    <property type="nucleotide sequence ID" value="NZ_LT629693.1"/>
</dbReference>
<dbReference type="Proteomes" id="UP000198803">
    <property type="component" value="Chromosome I"/>
</dbReference>
<dbReference type="EMBL" id="LT629693">
    <property type="protein sequence ID" value="SDK45721.1"/>
    <property type="molecule type" value="Genomic_DNA"/>
</dbReference>
<keyword evidence="2" id="KW-1185">Reference proteome</keyword>
<gene>
    <name evidence="1" type="ORF">SAMN05444163_8158</name>
</gene>
<protein>
    <submittedName>
        <fullName evidence="1">Uncharacterized protein</fullName>
    </submittedName>
</protein>
<sequence length="92" mass="10076">MNPALMATLCVNSLNAAKKLGLPHKEAGITLVLPKGFKPPSKFPRGRLLQVKEDGTRIRWFPAFTLLAWLVANDLIKLASEGSGSDDYRIEA</sequence>
<evidence type="ECO:0000313" key="2">
    <source>
        <dbReference type="Proteomes" id="UP000198803"/>
    </source>
</evidence>
<evidence type="ECO:0000313" key="1">
    <source>
        <dbReference type="EMBL" id="SDK45721.1"/>
    </source>
</evidence>